<evidence type="ECO:0000256" key="7">
    <source>
        <dbReference type="ARBA" id="ARBA00023018"/>
    </source>
</evidence>
<dbReference type="SMART" id="SM00918">
    <property type="entry name" value="Lig_chan-Glu_bd"/>
    <property type="match status" value="1"/>
</dbReference>
<evidence type="ECO:0000256" key="13">
    <source>
        <dbReference type="ARBA" id="ARBA00023257"/>
    </source>
</evidence>
<evidence type="ECO:0000256" key="21">
    <source>
        <dbReference type="RuleBase" id="RU367118"/>
    </source>
</evidence>
<keyword evidence="6 21" id="KW-1133">Transmembrane helix</keyword>
<comment type="function">
    <text evidence="21">Receptor for glutamate that functions as a ligand-gated ion channel in the central nervous system and plays an important role in excitatory synaptic transmission. L-glutamate acts as an excitatory neurotransmitter at many synapses in the central nervous system.</text>
</comment>
<dbReference type="PRINTS" id="PR00177">
    <property type="entry name" value="NMDARECEPTOR"/>
</dbReference>
<keyword evidence="5" id="KW-0732">Signal</keyword>
<comment type="similarity">
    <text evidence="21">Belongs to the glutamate-gated ion channel (TC 1.A.10.1) family.</text>
</comment>
<reference evidence="24" key="1">
    <citation type="submission" date="2014-08" db="EMBL/GenBank/DDBJ databases">
        <authorList>
            <person name="Senf B."/>
            <person name="Petzold A."/>
            <person name="Downie B.R."/>
            <person name="Koch P."/>
            <person name="Platzer M."/>
        </authorList>
    </citation>
    <scope>NUCLEOTIDE SEQUENCE [LARGE SCALE GENOMIC DNA]</scope>
    <source>
        <strain evidence="24">GRZ</strain>
    </source>
</reference>
<keyword evidence="14 21" id="KW-1071">Ligand-gated ion channel</keyword>
<evidence type="ECO:0000256" key="6">
    <source>
        <dbReference type="ARBA" id="ARBA00022989"/>
    </source>
</evidence>
<keyword evidence="8 21" id="KW-0406">Ion transport</keyword>
<evidence type="ECO:0000256" key="10">
    <source>
        <dbReference type="ARBA" id="ARBA00023157"/>
    </source>
</evidence>
<keyword evidence="4 21" id="KW-0812">Transmembrane</keyword>
<dbReference type="SUPFAM" id="SSF53850">
    <property type="entry name" value="Periplasmic binding protein-like II"/>
    <property type="match status" value="1"/>
</dbReference>
<dbReference type="SUPFAM" id="SSF53822">
    <property type="entry name" value="Periplasmic binding protein-like I"/>
    <property type="match status" value="1"/>
</dbReference>
<keyword evidence="25" id="KW-1185">Reference proteome</keyword>
<dbReference type="InterPro" id="IPR001320">
    <property type="entry name" value="Iontro_rcpt_C"/>
</dbReference>
<dbReference type="CDD" id="cd06382">
    <property type="entry name" value="PBP1_iGluR_Kainate"/>
    <property type="match status" value="1"/>
</dbReference>
<keyword evidence="15 21" id="KW-0407">Ion channel</keyword>
<dbReference type="Gene3D" id="1.10.287.70">
    <property type="match status" value="1"/>
</dbReference>
<evidence type="ECO:0000256" key="14">
    <source>
        <dbReference type="ARBA" id="ARBA00023286"/>
    </source>
</evidence>
<dbReference type="GO" id="GO:0038023">
    <property type="term" value="F:signaling receptor activity"/>
    <property type="evidence" value="ECO:0007669"/>
    <property type="project" value="InterPro"/>
</dbReference>
<evidence type="ECO:0000256" key="3">
    <source>
        <dbReference type="ARBA" id="ARBA00022553"/>
    </source>
</evidence>
<evidence type="ECO:0000256" key="17">
    <source>
        <dbReference type="ARBA" id="ARBA00036634"/>
    </source>
</evidence>
<feature type="transmembrane region" description="Helical" evidence="21">
    <location>
        <begin position="781"/>
        <end position="805"/>
    </location>
</feature>
<evidence type="ECO:0000256" key="15">
    <source>
        <dbReference type="ARBA" id="ARBA00023303"/>
    </source>
</evidence>
<evidence type="ECO:0000259" key="23">
    <source>
        <dbReference type="SMART" id="SM00918"/>
    </source>
</evidence>
<evidence type="ECO:0000256" key="18">
    <source>
        <dbReference type="PIRSR" id="PIRSR601508-1"/>
    </source>
</evidence>
<evidence type="ECO:0000256" key="20">
    <source>
        <dbReference type="PIRSR" id="PIRSR601508-3"/>
    </source>
</evidence>
<accession>A0A8C6LYM6</accession>
<feature type="binding site" evidence="18">
    <location>
        <position position="651"/>
    </location>
    <ligand>
        <name>L-glutamate</name>
        <dbReference type="ChEBI" id="CHEBI:29985"/>
    </ligand>
</feature>
<evidence type="ECO:0000256" key="8">
    <source>
        <dbReference type="ARBA" id="ARBA00023065"/>
    </source>
</evidence>
<dbReference type="InterPro" id="IPR015683">
    <property type="entry name" value="Ionotropic_Glu_rcpt"/>
</dbReference>
<dbReference type="GO" id="GO:0045211">
    <property type="term" value="C:postsynaptic membrane"/>
    <property type="evidence" value="ECO:0007669"/>
    <property type="project" value="UniProtKB-SubCell"/>
</dbReference>
<protein>
    <recommendedName>
        <fullName evidence="21">Glutamate receptor</fullName>
    </recommendedName>
</protein>
<keyword evidence="10 20" id="KW-1015">Disulfide bond</keyword>
<feature type="binding site" evidence="18">
    <location>
        <position position="477"/>
    </location>
    <ligand>
        <name>L-glutamate</name>
        <dbReference type="ChEBI" id="CHEBI:29985"/>
    </ligand>
</feature>
<keyword evidence="3" id="KW-0597">Phosphoprotein</keyword>
<feature type="transmembrane region" description="Helical" evidence="21">
    <location>
        <begin position="600"/>
        <end position="622"/>
    </location>
</feature>
<sequence>GGIFETLENEPISVEELAFKFAVTNINRNRTLMPNTTLTYDIQRINLFDSFEASRRACDQLALGVGAVFGPSHSSSVSAVQSICNALEVPHIQTHWKHPSVDNKDSFYINLHPEYASISRAVLDIVQFYKWKAVTVVYEDATGLIRLQELIKAPSRYSIKIKIRQLPSGSKDARPLLKEMKKGKEFFVIFDCTYQTSTDVLKQILSMGMMTEYYHYFFTTLDLFALDLEPYRYSGVNMTGFRLLNVDNPKVALVLERWAMERLQASSKVETGMMEGMMTTEAALMYDSVYMVAAASQRTSQITVSSLQCHRHKPWRFGSRFMNLLKDTQWDGLTGQIIINKTDGLRKEFDLDVISLKEDGLEKIGIWNSQMGLNLTETTKDSSTNITDSMANRTLIVTTILENPYVMYKKSDKPLYGNDRFEGYCLDLLKELSNILGFSYEVKLVSDGKYGAQNDKGEWNGMVRELIDHVADLAVAPLTITYVREKVIDFSKPFMTLGISILYHKPNGTNPGVFSFLNPLSPDIWMYVLLACLGVSCVLFVIARFTPYEWYNPHPCNPDSDVVENNFTLINSVWFGVGALMQQGSELMPKALSTRIVGGIWWFFTLIIISSYTANLAAFLTVERMDSPIDSADDLAKQTKIEYGAVRDGSTMTFFKKSKISTYEKMWAFMSSRKNTALVKNNREGIQRVLTTDYALLMESTSIEYISQRNCNLTQIGGLIDSKGYGVGTPIGSPYRDKVTIAILQLQEEGKLHMMKEKWWRGNGCPEEDSKEASALGVENIGGIFIVLAAGLVLSVFVAIGEFIYKSRKNLDIEEVSKPRIYIFLEYLLEF</sequence>
<dbReference type="Proteomes" id="UP000694548">
    <property type="component" value="Chromosome sgr06"/>
</dbReference>
<dbReference type="InterPro" id="IPR001828">
    <property type="entry name" value="ANF_lig-bd_rcpt"/>
</dbReference>
<evidence type="ECO:0000313" key="25">
    <source>
        <dbReference type="Proteomes" id="UP000694548"/>
    </source>
</evidence>
<reference evidence="24" key="2">
    <citation type="submission" date="2025-08" db="UniProtKB">
        <authorList>
            <consortium name="Ensembl"/>
        </authorList>
    </citation>
    <scope>IDENTIFICATION</scope>
</reference>
<dbReference type="Pfam" id="PF01094">
    <property type="entry name" value="ANF_receptor"/>
    <property type="match status" value="1"/>
</dbReference>
<dbReference type="FunFam" id="1.10.287.70:FF:000010">
    <property type="entry name" value="Putative glutamate receptor ionotropic kainate 1"/>
    <property type="match status" value="1"/>
</dbReference>
<evidence type="ECO:0000256" key="9">
    <source>
        <dbReference type="ARBA" id="ARBA00023136"/>
    </source>
</evidence>
<dbReference type="FunFam" id="3.40.190.10:FF:000210">
    <property type="entry name" value="Glutamate receptor ionotropic, kainate 1"/>
    <property type="match status" value="1"/>
</dbReference>
<feature type="disulfide bond" evidence="20">
    <location>
        <begin position="711"/>
        <end position="765"/>
    </location>
</feature>
<comment type="subcellular location">
    <subcellularLocation>
        <location evidence="16 21">Postsynaptic cell membrane</location>
        <topology evidence="16 21">Multi-pass membrane protein</topology>
    </subcellularLocation>
</comment>
<feature type="site" description="Crucial to convey clamshell closure to channel opening" evidence="19">
    <location>
        <position position="629"/>
    </location>
</feature>
<feature type="binding site" evidence="18">
    <location>
        <position position="484"/>
    </location>
    <ligand>
        <name>L-glutamate</name>
        <dbReference type="ChEBI" id="CHEBI:29985"/>
    </ligand>
</feature>
<feature type="site" description="Interaction with the cone snail toxin Con-ikot-ikot" evidence="19">
    <location>
        <position position="656"/>
    </location>
</feature>
<organism evidence="24 25">
    <name type="scientific">Nothobranchius furzeri</name>
    <name type="common">Turquoise killifish</name>
    <dbReference type="NCBI Taxonomy" id="105023"/>
    <lineage>
        <taxon>Eukaryota</taxon>
        <taxon>Metazoa</taxon>
        <taxon>Chordata</taxon>
        <taxon>Craniata</taxon>
        <taxon>Vertebrata</taxon>
        <taxon>Euteleostomi</taxon>
        <taxon>Actinopterygii</taxon>
        <taxon>Neopterygii</taxon>
        <taxon>Teleostei</taxon>
        <taxon>Neoteleostei</taxon>
        <taxon>Acanthomorphata</taxon>
        <taxon>Ovalentaria</taxon>
        <taxon>Atherinomorphae</taxon>
        <taxon>Cyprinodontiformes</taxon>
        <taxon>Nothobranchiidae</taxon>
        <taxon>Nothobranchius</taxon>
    </lineage>
</organism>
<evidence type="ECO:0000256" key="1">
    <source>
        <dbReference type="ARBA" id="ARBA00022448"/>
    </source>
</evidence>
<keyword evidence="9 21" id="KW-0472">Membrane</keyword>
<dbReference type="GO" id="GO:0015276">
    <property type="term" value="F:ligand-gated monoatomic ion channel activity"/>
    <property type="evidence" value="ECO:0007669"/>
    <property type="project" value="InterPro"/>
</dbReference>
<dbReference type="Pfam" id="PF10613">
    <property type="entry name" value="Lig_chan-Glu_bd"/>
    <property type="match status" value="1"/>
</dbReference>
<dbReference type="SMART" id="SM00079">
    <property type="entry name" value="PBPe"/>
    <property type="match status" value="1"/>
</dbReference>
<name>A0A8C6LYM6_NOTFU</name>
<dbReference type="InterPro" id="IPR019594">
    <property type="entry name" value="Glu/Gly-bd"/>
</dbReference>
<dbReference type="FunFam" id="3.40.190.10:FF:000240">
    <property type="entry name" value="Glutamate receptor ionotropic, kainate 2"/>
    <property type="match status" value="1"/>
</dbReference>
<feature type="binding site" evidence="18">
    <location>
        <position position="479"/>
    </location>
    <ligand>
        <name>L-glutamate</name>
        <dbReference type="ChEBI" id="CHEBI:29985"/>
    </ligand>
</feature>
<evidence type="ECO:0000256" key="4">
    <source>
        <dbReference type="ARBA" id="ARBA00022692"/>
    </source>
</evidence>
<evidence type="ECO:0000256" key="16">
    <source>
        <dbReference type="ARBA" id="ARBA00034104"/>
    </source>
</evidence>
<dbReference type="AlphaFoldDB" id="A0A8C6LYM6"/>
<evidence type="ECO:0000256" key="19">
    <source>
        <dbReference type="PIRSR" id="PIRSR601508-2"/>
    </source>
</evidence>
<evidence type="ECO:0000313" key="24">
    <source>
        <dbReference type="Ensembl" id="ENSNFUP00015027378.1"/>
    </source>
</evidence>
<feature type="transmembrane region" description="Helical" evidence="21">
    <location>
        <begin position="524"/>
        <end position="543"/>
    </location>
</feature>
<keyword evidence="7 21" id="KW-0770">Synapse</keyword>
<keyword evidence="12" id="KW-0325">Glycoprotein</keyword>
<comment type="catalytic activity">
    <reaction evidence="17">
        <text>Ca(2+)(in) = Ca(2+)(out)</text>
        <dbReference type="Rhea" id="RHEA:29671"/>
        <dbReference type="ChEBI" id="CHEBI:29108"/>
    </reaction>
</comment>
<evidence type="ECO:0000256" key="11">
    <source>
        <dbReference type="ARBA" id="ARBA00023170"/>
    </source>
</evidence>
<feature type="domain" description="Ionotropic glutamate receptor L-glutamate and glycine-binding" evidence="23">
    <location>
        <begin position="404"/>
        <end position="468"/>
    </location>
</feature>
<gene>
    <name evidence="24" type="primary">GRIK1</name>
    <name evidence="24" type="synonym">LOC107380217</name>
</gene>
<evidence type="ECO:0000259" key="22">
    <source>
        <dbReference type="SMART" id="SM00079"/>
    </source>
</evidence>
<feature type="domain" description="Ionotropic glutamate receptor C-terminal" evidence="22">
    <location>
        <begin position="394"/>
        <end position="762"/>
    </location>
</feature>
<proteinExistence type="inferred from homology"/>
<reference evidence="24" key="3">
    <citation type="submission" date="2025-09" db="UniProtKB">
        <authorList>
            <consortium name="Ensembl"/>
        </authorList>
    </citation>
    <scope>IDENTIFICATION</scope>
</reference>
<dbReference type="Ensembl" id="ENSNFUT00015028597.1">
    <property type="protein sequence ID" value="ENSNFUP00015027378.1"/>
    <property type="gene ID" value="ENSNFUG00015013232.1"/>
</dbReference>
<dbReference type="FunFam" id="3.40.50.2300:FF:000010">
    <property type="entry name" value="Glutamate ionotropic receptor kainate type subunit 1"/>
    <property type="match status" value="1"/>
</dbReference>
<evidence type="ECO:0000256" key="12">
    <source>
        <dbReference type="ARBA" id="ARBA00023180"/>
    </source>
</evidence>
<keyword evidence="13 21" id="KW-0628">Postsynaptic cell membrane</keyword>
<feature type="binding site" evidence="18">
    <location>
        <position position="699"/>
    </location>
    <ligand>
        <name>L-glutamate</name>
        <dbReference type="ChEBI" id="CHEBI:29985"/>
    </ligand>
</feature>
<evidence type="ECO:0000256" key="5">
    <source>
        <dbReference type="ARBA" id="ARBA00022729"/>
    </source>
</evidence>
<dbReference type="InterPro" id="IPR028082">
    <property type="entry name" value="Peripla_BP_I"/>
</dbReference>
<feature type="binding site" evidence="18">
    <location>
        <position position="650"/>
    </location>
    <ligand>
        <name>L-glutamate</name>
        <dbReference type="ChEBI" id="CHEBI:29985"/>
    </ligand>
</feature>
<keyword evidence="1 21" id="KW-0813">Transport</keyword>
<dbReference type="InterPro" id="IPR001508">
    <property type="entry name" value="Iono_Glu_rcpt_met"/>
</dbReference>
<dbReference type="PANTHER" id="PTHR18966">
    <property type="entry name" value="IONOTROPIC GLUTAMATE RECEPTOR"/>
    <property type="match status" value="1"/>
</dbReference>
<dbReference type="Pfam" id="PF00060">
    <property type="entry name" value="Lig_chan"/>
    <property type="match status" value="1"/>
</dbReference>
<keyword evidence="11 21" id="KW-0675">Receptor</keyword>
<dbReference type="Gene3D" id="3.40.50.2300">
    <property type="match status" value="2"/>
</dbReference>
<dbReference type="GeneTree" id="ENSGT00940000156253"/>
<evidence type="ECO:0000256" key="2">
    <source>
        <dbReference type="ARBA" id="ARBA00022475"/>
    </source>
</evidence>
<dbReference type="Gene3D" id="3.40.190.10">
    <property type="entry name" value="Periplasmic binding protein-like II"/>
    <property type="match status" value="1"/>
</dbReference>
<feature type="disulfide bond" evidence="20">
    <location>
        <begin position="58"/>
        <end position="309"/>
    </location>
</feature>
<keyword evidence="2 21" id="KW-1003">Cell membrane</keyword>